<keyword evidence="2" id="KW-1185">Reference proteome</keyword>
<protein>
    <submittedName>
        <fullName evidence="3">Uncharacterized protein LOC105049130</fullName>
    </submittedName>
</protein>
<dbReference type="Pfam" id="PF25284">
    <property type="entry name" value="DUF7874"/>
    <property type="match status" value="1"/>
</dbReference>
<dbReference type="InterPro" id="IPR011992">
    <property type="entry name" value="EF-hand-dom_pair"/>
</dbReference>
<dbReference type="FunCoup" id="A0A6I9RR16">
    <property type="interactions" value="643"/>
</dbReference>
<dbReference type="PANTHER" id="PTHR37216:SF1">
    <property type="entry name" value="EXPRESSED PROTEIN"/>
    <property type="match status" value="1"/>
</dbReference>
<dbReference type="SUPFAM" id="SSF47473">
    <property type="entry name" value="EF-hand"/>
    <property type="match status" value="1"/>
</dbReference>
<sequence length="159" mass="18087">MGQAIPKFRKGDGKEQTSTKPPDLSAIWEEEYNKFTLEKFDEFYHQFYSIIEKLNEKGGAMQFKLPKKDDLKKAFERYHPGKGTLTKEEFKKIMGEVIQLESFHVGKRAVDVLLFLFGVPVVSLLAKRVIPGAESIPEDILIPVATSGTVVFLTKTHRL</sequence>
<name>A0A6I9RR16_ELAGV</name>
<dbReference type="PANTHER" id="PTHR37216">
    <property type="entry name" value="EXPRESSED PROTEIN"/>
    <property type="match status" value="1"/>
</dbReference>
<dbReference type="RefSeq" id="XP_010926994.1">
    <property type="nucleotide sequence ID" value="XM_010928692.1"/>
</dbReference>
<dbReference type="OrthoDB" id="785636at2759"/>
<proteinExistence type="predicted"/>
<evidence type="ECO:0000313" key="2">
    <source>
        <dbReference type="Proteomes" id="UP000504607"/>
    </source>
</evidence>
<dbReference type="KEGG" id="egu:105049130"/>
<dbReference type="Proteomes" id="UP000504607">
    <property type="component" value="Chromosome 7"/>
</dbReference>
<evidence type="ECO:0000313" key="3">
    <source>
        <dbReference type="RefSeq" id="XP_010926994.1"/>
    </source>
</evidence>
<organism evidence="2 3">
    <name type="scientific">Elaeis guineensis var. tenera</name>
    <name type="common">Oil palm</name>
    <dbReference type="NCBI Taxonomy" id="51953"/>
    <lineage>
        <taxon>Eukaryota</taxon>
        <taxon>Viridiplantae</taxon>
        <taxon>Streptophyta</taxon>
        <taxon>Embryophyta</taxon>
        <taxon>Tracheophyta</taxon>
        <taxon>Spermatophyta</taxon>
        <taxon>Magnoliopsida</taxon>
        <taxon>Liliopsida</taxon>
        <taxon>Arecaceae</taxon>
        <taxon>Arecoideae</taxon>
        <taxon>Cocoseae</taxon>
        <taxon>Elaeidinae</taxon>
        <taxon>Elaeis</taxon>
    </lineage>
</organism>
<reference evidence="3" key="1">
    <citation type="submission" date="2025-08" db="UniProtKB">
        <authorList>
            <consortium name="RefSeq"/>
        </authorList>
    </citation>
    <scope>IDENTIFICATION</scope>
</reference>
<dbReference type="GeneID" id="105049130"/>
<gene>
    <name evidence="3" type="primary">LOC105049130</name>
</gene>
<evidence type="ECO:0000256" key="1">
    <source>
        <dbReference type="SAM" id="MobiDB-lite"/>
    </source>
</evidence>
<feature type="region of interest" description="Disordered" evidence="1">
    <location>
        <begin position="1"/>
        <end position="22"/>
    </location>
</feature>
<dbReference type="AlphaFoldDB" id="A0A6I9RR16"/>
<dbReference type="InParanoid" id="A0A6I9RR16"/>
<dbReference type="InterPro" id="IPR057196">
    <property type="entry name" value="DUF7874"/>
</dbReference>
<accession>A0A6I9RR16</accession>